<evidence type="ECO:0000313" key="8">
    <source>
        <dbReference type="EMBL" id="TKG65819.1"/>
    </source>
</evidence>
<keyword evidence="9" id="KW-1185">Reference proteome</keyword>
<name>A0ABY2RYV3_9PSEU</name>
<evidence type="ECO:0000256" key="5">
    <source>
        <dbReference type="ARBA" id="ARBA00023139"/>
    </source>
</evidence>
<keyword evidence="4 7" id="KW-0472">Membrane</keyword>
<keyword evidence="7" id="KW-1133">Transmembrane helix</keyword>
<dbReference type="PANTHER" id="PTHR30429">
    <property type="entry name" value="D-METHIONINE-BINDING LIPOPROTEIN METQ"/>
    <property type="match status" value="1"/>
</dbReference>
<evidence type="ECO:0000256" key="7">
    <source>
        <dbReference type="SAM" id="Phobius"/>
    </source>
</evidence>
<dbReference type="Gene3D" id="3.40.190.10">
    <property type="entry name" value="Periplasmic binding protein-like II"/>
    <property type="match status" value="2"/>
</dbReference>
<dbReference type="RefSeq" id="WP_137096415.1">
    <property type="nucleotide sequence ID" value="NZ_SWMS01000017.1"/>
</dbReference>
<evidence type="ECO:0000313" key="9">
    <source>
        <dbReference type="Proteomes" id="UP000309992"/>
    </source>
</evidence>
<gene>
    <name evidence="8" type="ORF">FCN18_26825</name>
</gene>
<evidence type="ECO:0000256" key="2">
    <source>
        <dbReference type="ARBA" id="ARBA00008973"/>
    </source>
</evidence>
<dbReference type="SUPFAM" id="SSF53850">
    <property type="entry name" value="Periplasmic binding protein-like II"/>
    <property type="match status" value="1"/>
</dbReference>
<reference evidence="8 9" key="1">
    <citation type="journal article" date="2015" name="Antonie Van Leeuwenhoek">
        <title>Prauserella endophytica sp. nov., an endophytic actinobacterium isolated from Tamarix taklamakanensis.</title>
        <authorList>
            <person name="Liu J.M."/>
            <person name="Habden X."/>
            <person name="Guo L."/>
            <person name="Tuo L."/>
            <person name="Jiang Z.K."/>
            <person name="Liu S.W."/>
            <person name="Liu X.F."/>
            <person name="Chen L."/>
            <person name="Li R.F."/>
            <person name="Zhang Y.Q."/>
            <person name="Sun C.H."/>
        </authorList>
    </citation>
    <scope>NUCLEOTIDE SEQUENCE [LARGE SCALE GENOMIC DNA]</scope>
    <source>
        <strain evidence="8 9">CGMCC 4.7182</strain>
    </source>
</reference>
<evidence type="ECO:0000256" key="6">
    <source>
        <dbReference type="ARBA" id="ARBA00023288"/>
    </source>
</evidence>
<evidence type="ECO:0000256" key="3">
    <source>
        <dbReference type="ARBA" id="ARBA00022729"/>
    </source>
</evidence>
<dbReference type="InterPro" id="IPR004872">
    <property type="entry name" value="Lipoprotein_NlpA"/>
</dbReference>
<keyword evidence="3" id="KW-0732">Signal</keyword>
<protein>
    <submittedName>
        <fullName evidence="8">Methionine ABC transporter substrate-binding protein</fullName>
    </submittedName>
</protein>
<keyword evidence="7" id="KW-0812">Transmembrane</keyword>
<evidence type="ECO:0000256" key="1">
    <source>
        <dbReference type="ARBA" id="ARBA00004635"/>
    </source>
</evidence>
<keyword evidence="5" id="KW-0564">Palmitate</keyword>
<evidence type="ECO:0000256" key="4">
    <source>
        <dbReference type="ARBA" id="ARBA00023136"/>
    </source>
</evidence>
<dbReference type="Proteomes" id="UP000309992">
    <property type="component" value="Unassembled WGS sequence"/>
</dbReference>
<dbReference type="Pfam" id="PF03180">
    <property type="entry name" value="Lipoprotein_9"/>
    <property type="match status" value="1"/>
</dbReference>
<proteinExistence type="inferred from homology"/>
<dbReference type="EMBL" id="SWMS01000017">
    <property type="protein sequence ID" value="TKG65819.1"/>
    <property type="molecule type" value="Genomic_DNA"/>
</dbReference>
<sequence>MTEHNPGEPEPALPERPKRTKGILIGIGAVVVIALVAVVVLLVSGSGDDTASGDRVTVRIGTTEASSEYWVALREIAAAEGIDIEPVNFSDYNQPNPALTQGHTDLNLFQHLLFLANHNTASGDTLTPIASTYVVPLSLYSRKHDAVEDIPRGGTVAIPNDPTNQARALLVLQEAGLVRLRDGGTVLSTPAEIDAAASKVTVTPVDAAQTVAALPSVDASIVNNNYALDGGLDPTTALFADDPSSPAAEPYLNVIVARAEDKDDPAYRRVAELYRDPRVTELVRAESHGTSVLVDRPPAELERILAELTATVRSAAQ</sequence>
<feature type="transmembrane region" description="Helical" evidence="7">
    <location>
        <begin position="23"/>
        <end position="43"/>
    </location>
</feature>
<comment type="subcellular location">
    <subcellularLocation>
        <location evidence="1">Membrane</location>
        <topology evidence="1">Lipid-anchor</topology>
    </subcellularLocation>
</comment>
<comment type="similarity">
    <text evidence="2">Belongs to the NlpA lipoprotein family.</text>
</comment>
<comment type="caution">
    <text evidence="8">The sequence shown here is derived from an EMBL/GenBank/DDBJ whole genome shotgun (WGS) entry which is preliminary data.</text>
</comment>
<keyword evidence="6" id="KW-0449">Lipoprotein</keyword>
<accession>A0ABY2RYV3</accession>
<organism evidence="8 9">
    <name type="scientific">Prauserella endophytica</name>
    <dbReference type="NCBI Taxonomy" id="1592324"/>
    <lineage>
        <taxon>Bacteria</taxon>
        <taxon>Bacillati</taxon>
        <taxon>Actinomycetota</taxon>
        <taxon>Actinomycetes</taxon>
        <taxon>Pseudonocardiales</taxon>
        <taxon>Pseudonocardiaceae</taxon>
        <taxon>Prauserella</taxon>
        <taxon>Prauserella coralliicola group</taxon>
    </lineage>
</organism>
<dbReference type="PANTHER" id="PTHR30429:SF3">
    <property type="entry name" value="LIPOPROTEIN"/>
    <property type="match status" value="1"/>
</dbReference>